<dbReference type="AlphaFoldDB" id="A0A414W6Z1"/>
<accession>A0A414W6Z1</accession>
<comment type="caution">
    <text evidence="2">The sequence shown here is derived from an EMBL/GenBank/DDBJ whole genome shotgun (WGS) entry which is preliminary data.</text>
</comment>
<feature type="compositionally biased region" description="Acidic residues" evidence="1">
    <location>
        <begin position="91"/>
        <end position="114"/>
    </location>
</feature>
<sequence>MIEDVIINMVRAVSFLDVKEAVEATVDFDDSIIEDSNTLIDKNIKLVNAGLRSKLTAIMEINKCSEVEALEELERIREDNQITGQDIDWTGGDDDELDEENDMSEEEEKDENQDLDGFKSGKASDPNDKK</sequence>
<evidence type="ECO:0000256" key="1">
    <source>
        <dbReference type="SAM" id="MobiDB-lite"/>
    </source>
</evidence>
<dbReference type="EMBL" id="QRJL01000038">
    <property type="protein sequence ID" value="RHH24047.1"/>
    <property type="molecule type" value="Genomic_DNA"/>
</dbReference>
<gene>
    <name evidence="2" type="ORF">DW216_20800</name>
</gene>
<dbReference type="Proteomes" id="UP000283766">
    <property type="component" value="Unassembled WGS sequence"/>
</dbReference>
<evidence type="ECO:0000313" key="2">
    <source>
        <dbReference type="EMBL" id="RHH24047.1"/>
    </source>
</evidence>
<reference evidence="2 3" key="1">
    <citation type="submission" date="2018-08" db="EMBL/GenBank/DDBJ databases">
        <title>A genome reference for cultivated species of the human gut microbiota.</title>
        <authorList>
            <person name="Zou Y."/>
            <person name="Xue W."/>
            <person name="Luo G."/>
        </authorList>
    </citation>
    <scope>NUCLEOTIDE SEQUENCE [LARGE SCALE GENOMIC DNA]</scope>
    <source>
        <strain evidence="2 3">AM18-14LB</strain>
    </source>
</reference>
<proteinExistence type="predicted"/>
<name>A0A414W6Z1_BACUN</name>
<protein>
    <submittedName>
        <fullName evidence="2">Uncharacterized protein</fullName>
    </submittedName>
</protein>
<feature type="region of interest" description="Disordered" evidence="1">
    <location>
        <begin position="77"/>
        <end position="130"/>
    </location>
</feature>
<organism evidence="2 3">
    <name type="scientific">Bacteroides uniformis</name>
    <dbReference type="NCBI Taxonomy" id="820"/>
    <lineage>
        <taxon>Bacteria</taxon>
        <taxon>Pseudomonadati</taxon>
        <taxon>Bacteroidota</taxon>
        <taxon>Bacteroidia</taxon>
        <taxon>Bacteroidales</taxon>
        <taxon>Bacteroidaceae</taxon>
        <taxon>Bacteroides</taxon>
    </lineage>
</organism>
<evidence type="ECO:0000313" key="3">
    <source>
        <dbReference type="Proteomes" id="UP000283766"/>
    </source>
</evidence>